<dbReference type="OrthoDB" id="6339209at2759"/>
<feature type="compositionally biased region" description="Basic and acidic residues" evidence="2">
    <location>
        <begin position="1031"/>
        <end position="1041"/>
    </location>
</feature>
<feature type="region of interest" description="Disordered" evidence="2">
    <location>
        <begin position="1014"/>
        <end position="1060"/>
    </location>
</feature>
<dbReference type="Pfam" id="PF00059">
    <property type="entry name" value="Lectin_C"/>
    <property type="match status" value="6"/>
</dbReference>
<feature type="domain" description="C-type lectin" evidence="4">
    <location>
        <begin position="1"/>
        <end position="87"/>
    </location>
</feature>
<dbReference type="AlphaFoldDB" id="A0A3S1BA24"/>
<evidence type="ECO:0000259" key="4">
    <source>
        <dbReference type="PROSITE" id="PS50041"/>
    </source>
</evidence>
<name>A0A3S1BA24_ELYCH</name>
<dbReference type="Proteomes" id="UP000271974">
    <property type="component" value="Unassembled WGS sequence"/>
</dbReference>
<dbReference type="PANTHER" id="PTHR22803">
    <property type="entry name" value="MANNOSE, PHOSPHOLIPASE, LECTIN RECEPTOR RELATED"/>
    <property type="match status" value="1"/>
</dbReference>
<keyword evidence="3" id="KW-0812">Transmembrane</keyword>
<protein>
    <recommendedName>
        <fullName evidence="4">C-type lectin domain-containing protein</fullName>
    </recommendedName>
</protein>
<feature type="domain" description="C-type lectin" evidence="4">
    <location>
        <begin position="107"/>
        <end position="229"/>
    </location>
</feature>
<feature type="transmembrane region" description="Helical" evidence="3">
    <location>
        <begin position="1127"/>
        <end position="1150"/>
    </location>
</feature>
<dbReference type="InterPro" id="IPR016186">
    <property type="entry name" value="C-type_lectin-like/link_sf"/>
</dbReference>
<dbReference type="PROSITE" id="PS00615">
    <property type="entry name" value="C_TYPE_LECTIN_1"/>
    <property type="match status" value="6"/>
</dbReference>
<dbReference type="InterPro" id="IPR016187">
    <property type="entry name" value="CTDL_fold"/>
</dbReference>
<feature type="compositionally biased region" description="Polar residues" evidence="2">
    <location>
        <begin position="940"/>
        <end position="951"/>
    </location>
</feature>
<dbReference type="SUPFAM" id="SSF56436">
    <property type="entry name" value="C-type lectin-like"/>
    <property type="match status" value="6"/>
</dbReference>
<feature type="region of interest" description="Disordered" evidence="2">
    <location>
        <begin position="1082"/>
        <end position="1111"/>
    </location>
</feature>
<feature type="region of interest" description="Disordered" evidence="2">
    <location>
        <begin position="917"/>
        <end position="964"/>
    </location>
</feature>
<keyword evidence="6" id="KW-1185">Reference proteome</keyword>
<sequence length="1201" mass="132966">MNNFIWSKIALTSVELHWIGLHDTNNEGIFHWLDEKEKATYLNWGTNQPNNIVKTNSGQDCVDISNKYGYGKWNDNRCDRESKFICEKNFPGFTADLCPSGWTISPSSGTCIKVYLQKKSWEDARAACKADGADLVKIVDDNMNNFIWSKIALTSAELHWIGLHDKNNEGIFHWLDEEEKATYLNWGTNQPNNIVKTNSGQDCVDISNKYGYGKWNDNRCDRESKFICEKNFAGFTTGTTAGAVSTKSVTLDGTPTPKISEKDSCPFGWIFSPHSGTCIKTFSEMKTWEDARATCIANGADLVKIVDDNMNKFIWDQVSLATDKLHWIGLHDQNGNGTFHWLDEKEKTTYLNWGFGQPNNLGSGNQDCVDISGYHGDGKWNDRGCDRKLRFICEKNLQGSTTETTVIAFTNDIKTEVTTTAEPENLDSCPVGWIFSPHSGTCIKIFSEMKTWGDARATCLANGADLVKIVDDNMNKFIWDQVSLASYKLHWIGLHDQNNEGSFHWLDEREKTTYLNWGYGQPNNVGVVGQDCVDISDYFGDGKWNDRECTAKQRFICEKNLQRSATETTVIASTKDIKTVVTTTAEPENLDLCPSGWTYSPHSGTCIKVYPQRETWEDARAACKADGADLVKIVDNGMNKFIWDQASASGSIEHWIGLHDLNNEGTFHWLDEKEKATFLNWGTNQPNDLESGQDCVEISANYGVGKWNDYDCSLSFSFICEKGLQESTVAGDVSTKSVISDGTPTPTVLDSETTADDSTVLTTIPQPSNSDLCPSGWTFSPHSGTCIKVYLQRETWEDARAACKADGADLVKIVDNGMNTFIWDQASTSGSIGYWIGLHDLNNEGTFHWLDEKEKATFLNWATYQPSDLGRFQDCVEISGVGKWNDNNCKTSFPFICEKFVQESTFEWDVSTNSVISDGTSTSTMMDTGDQSTKPEQKDTTSAPPTTNRPTTVKIDIPTMPPVTTKMPTTVEIDTSSAPPTTNKITTPVQIDTSTAPLVTTNKPTTVKIDIPTTPLVTTNKPTTPTVPPTTRDHPTIEVKGDASTTPLTTRLPTTSVITDTPTTTLTTRKMHTTSVIIEASTTTLPHNTGKSDDAKSTGSSESVSVTPRVSNQDYVDGKQSAGGMSVVVIVGIAAGACVVCIVIVAVFVFRRRSHRYVKNQATERRKVTDAIQFNNLIYGNTLSQETATEGLQHHFNSSQA</sequence>
<dbReference type="EMBL" id="RQTK01000494">
    <property type="protein sequence ID" value="RUS78707.1"/>
    <property type="molecule type" value="Genomic_DNA"/>
</dbReference>
<dbReference type="CDD" id="cd00037">
    <property type="entry name" value="CLECT"/>
    <property type="match status" value="6"/>
</dbReference>
<dbReference type="PROSITE" id="PS50041">
    <property type="entry name" value="C_TYPE_LECTIN_2"/>
    <property type="match status" value="6"/>
</dbReference>
<feature type="domain" description="C-type lectin" evidence="4">
    <location>
        <begin position="602"/>
        <end position="721"/>
    </location>
</feature>
<evidence type="ECO:0000256" key="2">
    <source>
        <dbReference type="SAM" id="MobiDB-lite"/>
    </source>
</evidence>
<feature type="domain" description="C-type lectin" evidence="4">
    <location>
        <begin position="438"/>
        <end position="558"/>
    </location>
</feature>
<dbReference type="SMART" id="SM00034">
    <property type="entry name" value="CLECT"/>
    <property type="match status" value="5"/>
</dbReference>
<gene>
    <name evidence="5" type="ORF">EGW08_013528</name>
</gene>
<accession>A0A3S1BA24</accession>
<dbReference type="InterPro" id="IPR001304">
    <property type="entry name" value="C-type_lectin-like"/>
</dbReference>
<evidence type="ECO:0000256" key="3">
    <source>
        <dbReference type="SAM" id="Phobius"/>
    </source>
</evidence>
<organism evidence="5 6">
    <name type="scientific">Elysia chlorotica</name>
    <name type="common">Eastern emerald elysia</name>
    <name type="synonym">Sea slug</name>
    <dbReference type="NCBI Taxonomy" id="188477"/>
    <lineage>
        <taxon>Eukaryota</taxon>
        <taxon>Metazoa</taxon>
        <taxon>Spiralia</taxon>
        <taxon>Lophotrochozoa</taxon>
        <taxon>Mollusca</taxon>
        <taxon>Gastropoda</taxon>
        <taxon>Heterobranchia</taxon>
        <taxon>Euthyneura</taxon>
        <taxon>Panpulmonata</taxon>
        <taxon>Sacoglossa</taxon>
        <taxon>Placobranchoidea</taxon>
        <taxon>Plakobranchidae</taxon>
        <taxon>Elysia</taxon>
    </lineage>
</organism>
<feature type="domain" description="C-type lectin" evidence="4">
    <location>
        <begin position="274"/>
        <end position="394"/>
    </location>
</feature>
<evidence type="ECO:0000256" key="1">
    <source>
        <dbReference type="ARBA" id="ARBA00023157"/>
    </source>
</evidence>
<dbReference type="Gene3D" id="3.10.100.10">
    <property type="entry name" value="Mannose-Binding Protein A, subunit A"/>
    <property type="match status" value="6"/>
</dbReference>
<feature type="compositionally biased region" description="Polar residues" evidence="2">
    <location>
        <begin position="1097"/>
        <end position="1111"/>
    </location>
</feature>
<feature type="compositionally biased region" description="Low complexity" evidence="2">
    <location>
        <begin position="917"/>
        <end position="932"/>
    </location>
</feature>
<feature type="domain" description="C-type lectin" evidence="4">
    <location>
        <begin position="782"/>
        <end position="898"/>
    </location>
</feature>
<keyword evidence="1" id="KW-1015">Disulfide bond</keyword>
<feature type="compositionally biased region" description="Low complexity" evidence="2">
    <location>
        <begin position="1045"/>
        <end position="1060"/>
    </location>
</feature>
<dbReference type="InterPro" id="IPR018378">
    <property type="entry name" value="C-type_lectin_CS"/>
</dbReference>
<proteinExistence type="predicted"/>
<evidence type="ECO:0000313" key="6">
    <source>
        <dbReference type="Proteomes" id="UP000271974"/>
    </source>
</evidence>
<reference evidence="5 6" key="1">
    <citation type="submission" date="2019-01" db="EMBL/GenBank/DDBJ databases">
        <title>A draft genome assembly of the solar-powered sea slug Elysia chlorotica.</title>
        <authorList>
            <person name="Cai H."/>
            <person name="Li Q."/>
            <person name="Fang X."/>
            <person name="Li J."/>
            <person name="Curtis N.E."/>
            <person name="Altenburger A."/>
            <person name="Shibata T."/>
            <person name="Feng M."/>
            <person name="Maeda T."/>
            <person name="Schwartz J.A."/>
            <person name="Shigenobu S."/>
            <person name="Lundholm N."/>
            <person name="Nishiyama T."/>
            <person name="Yang H."/>
            <person name="Hasebe M."/>
            <person name="Li S."/>
            <person name="Pierce S.K."/>
            <person name="Wang J."/>
        </authorList>
    </citation>
    <scope>NUCLEOTIDE SEQUENCE [LARGE SCALE GENOMIC DNA]</scope>
    <source>
        <strain evidence="5">EC2010</strain>
        <tissue evidence="5">Whole organism of an adult</tissue>
    </source>
</reference>
<dbReference type="InterPro" id="IPR050111">
    <property type="entry name" value="C-type_lectin/snaclec_domain"/>
</dbReference>
<keyword evidence="3" id="KW-0472">Membrane</keyword>
<feature type="compositionally biased region" description="Low complexity" evidence="2">
    <location>
        <begin position="1014"/>
        <end position="1024"/>
    </location>
</feature>
<keyword evidence="3" id="KW-1133">Transmembrane helix</keyword>
<evidence type="ECO:0000313" key="5">
    <source>
        <dbReference type="EMBL" id="RUS78707.1"/>
    </source>
</evidence>
<comment type="caution">
    <text evidence="5">The sequence shown here is derived from an EMBL/GenBank/DDBJ whole genome shotgun (WGS) entry which is preliminary data.</text>
</comment>